<reference evidence="2" key="1">
    <citation type="journal article" date="2021" name="G3 (Bethesda)">
        <title>Chromosome assembled and annotated genome sequence of Aspergillus flavus NRRL 3357.</title>
        <authorList>
            <person name="Skerker J.M."/>
            <person name="Pianalto K.M."/>
            <person name="Mondo S.J."/>
            <person name="Yang K."/>
            <person name="Arkin A.P."/>
            <person name="Keller N.P."/>
            <person name="Grigoriev I.V."/>
            <person name="Louise Glass N.L."/>
        </authorList>
    </citation>
    <scope>NUCLEOTIDE SEQUENCE [LARGE SCALE GENOMIC DNA]</scope>
    <source>
        <strain evidence="2">ATCC 200026 / FGSC A1120 / IAM 13836 / NRRL 3357 / JCM 12722 / SRRC 167</strain>
    </source>
</reference>
<dbReference type="EMBL" id="CP044620">
    <property type="protein sequence ID" value="QRD86129.1"/>
    <property type="molecule type" value="Genomic_DNA"/>
</dbReference>
<keyword evidence="2" id="KW-1185">Reference proteome</keyword>
<evidence type="ECO:0000313" key="2">
    <source>
        <dbReference type="Proteomes" id="UP000596276"/>
    </source>
</evidence>
<evidence type="ECO:0000313" key="1">
    <source>
        <dbReference type="EMBL" id="QRD86129.1"/>
    </source>
</evidence>
<gene>
    <name evidence="1" type="ORF">F9C07_13474</name>
</gene>
<sequence length="56" mass="6242">MNEGLKETVLAAFDSGARTKLKPFHNQVHQHSILQCPCTFMVSLFHGVTPSKECVK</sequence>
<dbReference type="AlphaFoldDB" id="A0A7U2QVJ1"/>
<name>A0A7U2QVJ1_ASPFN</name>
<dbReference type="Proteomes" id="UP000596276">
    <property type="component" value="Chromosome 3"/>
</dbReference>
<accession>A0A7U2QVJ1</accession>
<proteinExistence type="predicted"/>
<dbReference type="VEuPathDB" id="FungiDB:F9C07_13474"/>
<organism evidence="1 2">
    <name type="scientific">Aspergillus flavus (strain ATCC 200026 / FGSC A1120 / IAM 13836 / NRRL 3357 / JCM 12722 / SRRC 167)</name>
    <dbReference type="NCBI Taxonomy" id="332952"/>
    <lineage>
        <taxon>Eukaryota</taxon>
        <taxon>Fungi</taxon>
        <taxon>Dikarya</taxon>
        <taxon>Ascomycota</taxon>
        <taxon>Pezizomycotina</taxon>
        <taxon>Eurotiomycetes</taxon>
        <taxon>Eurotiomycetidae</taxon>
        <taxon>Eurotiales</taxon>
        <taxon>Aspergillaceae</taxon>
        <taxon>Aspergillus</taxon>
        <taxon>Aspergillus subgen. Circumdati</taxon>
    </lineage>
</organism>
<protein>
    <submittedName>
        <fullName evidence="1">Uncharacterized protein</fullName>
    </submittedName>
</protein>